<dbReference type="RefSeq" id="WP_253775875.1">
    <property type="nucleotide sequence ID" value="NZ_BAAAVE010000017.1"/>
</dbReference>
<keyword evidence="2" id="KW-1185">Reference proteome</keyword>
<evidence type="ECO:0000313" key="2">
    <source>
        <dbReference type="Proteomes" id="UP001320766"/>
    </source>
</evidence>
<proteinExistence type="predicted"/>
<sequence length="195" mass="21532">MTDHTDEPQAQHGQATTEVGPWLVTYAWTDDASQGGPMELSIRPRPDADPAELARGITTSTLRAIPLANVIEARKKAQATNQQRHNFVLHAATREIRRMVEEDPRPGSRGRPDLFYVMVAFAYAIQALRSKSPVNALAQATGADRRTAENWIRLARERGMISAPTPGMPGGKWTPKAEQVLTEYMAQSKEDEGTN</sequence>
<dbReference type="EMBL" id="JAMZEC010000001">
    <property type="protein sequence ID" value="MCP2350483.1"/>
    <property type="molecule type" value="Genomic_DNA"/>
</dbReference>
<gene>
    <name evidence="1" type="ORF">HD595_006605</name>
</gene>
<reference evidence="1 2" key="1">
    <citation type="submission" date="2022-06" db="EMBL/GenBank/DDBJ databases">
        <title>Sequencing the genomes of 1000 actinobacteria strains.</title>
        <authorList>
            <person name="Klenk H.-P."/>
        </authorList>
    </citation>
    <scope>NUCLEOTIDE SEQUENCE [LARGE SCALE GENOMIC DNA]</scope>
    <source>
        <strain evidence="1 2">DSM 44170</strain>
    </source>
</reference>
<dbReference type="Proteomes" id="UP001320766">
    <property type="component" value="Unassembled WGS sequence"/>
</dbReference>
<protein>
    <submittedName>
        <fullName evidence="1">Uncharacterized protein</fullName>
    </submittedName>
</protein>
<accession>A0ABT1K902</accession>
<organism evidence="1 2">
    <name type="scientific">Nonomuraea roseoviolacea subsp. carminata</name>
    <dbReference type="NCBI Taxonomy" id="160689"/>
    <lineage>
        <taxon>Bacteria</taxon>
        <taxon>Bacillati</taxon>
        <taxon>Actinomycetota</taxon>
        <taxon>Actinomycetes</taxon>
        <taxon>Streptosporangiales</taxon>
        <taxon>Streptosporangiaceae</taxon>
        <taxon>Nonomuraea</taxon>
    </lineage>
</organism>
<evidence type="ECO:0000313" key="1">
    <source>
        <dbReference type="EMBL" id="MCP2350483.1"/>
    </source>
</evidence>
<comment type="caution">
    <text evidence="1">The sequence shown here is derived from an EMBL/GenBank/DDBJ whole genome shotgun (WGS) entry which is preliminary data.</text>
</comment>
<name>A0ABT1K902_9ACTN</name>